<comment type="caution">
    <text evidence="1">The sequence shown here is derived from an EMBL/GenBank/DDBJ whole genome shotgun (WGS) entry which is preliminary data.</text>
</comment>
<keyword evidence="2" id="KW-1185">Reference proteome</keyword>
<proteinExistence type="predicted"/>
<dbReference type="EMBL" id="JADBGQ010000010">
    <property type="protein sequence ID" value="KAG5375548.1"/>
    <property type="molecule type" value="Genomic_DNA"/>
</dbReference>
<gene>
    <name evidence="1" type="primary">A10g503230.1_BraROA</name>
    <name evidence="1" type="ORF">IGI04_040144</name>
</gene>
<name>A0ABQ7KLZ3_BRACM</name>
<protein>
    <submittedName>
        <fullName evidence="1">Uncharacterized protein</fullName>
    </submittedName>
</protein>
<dbReference type="Proteomes" id="UP000823674">
    <property type="component" value="Chromosome A10"/>
</dbReference>
<accession>A0ABQ7KLZ3</accession>
<evidence type="ECO:0000313" key="2">
    <source>
        <dbReference type="Proteomes" id="UP000823674"/>
    </source>
</evidence>
<sequence>MDSNYLNMEMKHRSSTTMELEEERDGDWSRWAKRALESCGLWCGHVKGKPLVEMATEEGQTRNLKSEDEADQETTLESGIEEAYKERSKLVKLDVLRPSTADPRVIKKRRKQDVFFSFLVKEIWVLTLQACDVWKENKRSNQWKGGTSCKKGRLRKLSRVWLKMGKAWKKNRESGYLTDKMSLKMIKEVAQQVVRGDCSYSAYMSNSVKDTMVMKEQEIKGADDPITKKEWDGFVKSARAAPRGFKSS</sequence>
<evidence type="ECO:0000313" key="1">
    <source>
        <dbReference type="EMBL" id="KAG5375548.1"/>
    </source>
</evidence>
<organism evidence="1 2">
    <name type="scientific">Brassica rapa subsp. trilocularis</name>
    <dbReference type="NCBI Taxonomy" id="1813537"/>
    <lineage>
        <taxon>Eukaryota</taxon>
        <taxon>Viridiplantae</taxon>
        <taxon>Streptophyta</taxon>
        <taxon>Embryophyta</taxon>
        <taxon>Tracheophyta</taxon>
        <taxon>Spermatophyta</taxon>
        <taxon>Magnoliopsida</taxon>
        <taxon>eudicotyledons</taxon>
        <taxon>Gunneridae</taxon>
        <taxon>Pentapetalae</taxon>
        <taxon>rosids</taxon>
        <taxon>malvids</taxon>
        <taxon>Brassicales</taxon>
        <taxon>Brassicaceae</taxon>
        <taxon>Brassiceae</taxon>
        <taxon>Brassica</taxon>
    </lineage>
</organism>
<reference evidence="1 2" key="1">
    <citation type="submission" date="2021-03" db="EMBL/GenBank/DDBJ databases">
        <authorList>
            <person name="King G.J."/>
            <person name="Bancroft I."/>
            <person name="Baten A."/>
            <person name="Bloomfield J."/>
            <person name="Borpatragohain P."/>
            <person name="He Z."/>
            <person name="Irish N."/>
            <person name="Irwin J."/>
            <person name="Liu K."/>
            <person name="Mauleon R.P."/>
            <person name="Moore J."/>
            <person name="Morris R."/>
            <person name="Ostergaard L."/>
            <person name="Wang B."/>
            <person name="Wells R."/>
        </authorList>
    </citation>
    <scope>NUCLEOTIDE SEQUENCE [LARGE SCALE GENOMIC DNA]</scope>
    <source>
        <strain evidence="1">R-o-18</strain>
        <tissue evidence="1">Leaf</tissue>
    </source>
</reference>